<dbReference type="GO" id="GO:0030150">
    <property type="term" value="P:protein import into mitochondrial matrix"/>
    <property type="evidence" value="ECO:0007669"/>
    <property type="project" value="TreeGrafter"/>
</dbReference>
<dbReference type="InParanoid" id="A0A482X092"/>
<evidence type="ECO:0000256" key="1">
    <source>
        <dbReference type="SAM" id="Coils"/>
    </source>
</evidence>
<dbReference type="Proteomes" id="UP000291343">
    <property type="component" value="Unassembled WGS sequence"/>
</dbReference>
<organism evidence="2 3">
    <name type="scientific">Laodelphax striatellus</name>
    <name type="common">Small brown planthopper</name>
    <name type="synonym">Delphax striatella</name>
    <dbReference type="NCBI Taxonomy" id="195883"/>
    <lineage>
        <taxon>Eukaryota</taxon>
        <taxon>Metazoa</taxon>
        <taxon>Ecdysozoa</taxon>
        <taxon>Arthropoda</taxon>
        <taxon>Hexapoda</taxon>
        <taxon>Insecta</taxon>
        <taxon>Pterygota</taxon>
        <taxon>Neoptera</taxon>
        <taxon>Paraneoptera</taxon>
        <taxon>Hemiptera</taxon>
        <taxon>Auchenorrhyncha</taxon>
        <taxon>Fulgoroidea</taxon>
        <taxon>Delphacidae</taxon>
        <taxon>Criomorphinae</taxon>
        <taxon>Laodelphax</taxon>
    </lineage>
</organism>
<evidence type="ECO:0000313" key="3">
    <source>
        <dbReference type="Proteomes" id="UP000291343"/>
    </source>
</evidence>
<protein>
    <submittedName>
        <fullName evidence="2">Uncharacterized protein</fullName>
    </submittedName>
</protein>
<dbReference type="STRING" id="195883.A0A482X092"/>
<gene>
    <name evidence="2" type="ORF">LSTR_LSTR005761</name>
</gene>
<dbReference type="AlphaFoldDB" id="A0A482X092"/>
<dbReference type="SMR" id="A0A482X092"/>
<feature type="coiled-coil region" evidence="1">
    <location>
        <begin position="53"/>
        <end position="87"/>
    </location>
</feature>
<keyword evidence="3" id="KW-1185">Reference proteome</keyword>
<dbReference type="GO" id="GO:0051087">
    <property type="term" value="F:protein-folding chaperone binding"/>
    <property type="evidence" value="ECO:0007669"/>
    <property type="project" value="TreeGrafter"/>
</dbReference>
<dbReference type="EMBL" id="QKKF02020490">
    <property type="protein sequence ID" value="RZF39133.1"/>
    <property type="molecule type" value="Genomic_DNA"/>
</dbReference>
<accession>A0A482X092</accession>
<evidence type="ECO:0000313" key="2">
    <source>
        <dbReference type="EMBL" id="RZF39133.1"/>
    </source>
</evidence>
<name>A0A482X092_LAOST</name>
<proteinExistence type="predicted"/>
<dbReference type="PANTHER" id="PTHR10721">
    <property type="entry name" value="MITOCHONDRIAL IMPORT INNER MEMBRANE TRANSLOCASE SUBUNIT TIM44"/>
    <property type="match status" value="1"/>
</dbReference>
<dbReference type="PANTHER" id="PTHR10721:SF1">
    <property type="entry name" value="MITOCHONDRIAL IMPORT INNER MEMBRANE TRANSLOCASE SUBUNIT TIM44"/>
    <property type="match status" value="1"/>
</dbReference>
<keyword evidence="1" id="KW-0175">Coiled coil</keyword>
<dbReference type="GO" id="GO:0005743">
    <property type="term" value="C:mitochondrial inner membrane"/>
    <property type="evidence" value="ECO:0007669"/>
    <property type="project" value="TreeGrafter"/>
</dbReference>
<dbReference type="InterPro" id="IPR039544">
    <property type="entry name" value="Tim44-like"/>
</dbReference>
<comment type="caution">
    <text evidence="2">The sequence shown here is derived from an EMBL/GenBank/DDBJ whole genome shotgun (WGS) entry which is preliminary data.</text>
</comment>
<reference evidence="2 3" key="1">
    <citation type="journal article" date="2017" name="Gigascience">
        <title>Genome sequence of the small brown planthopper, Laodelphax striatellus.</title>
        <authorList>
            <person name="Zhu J."/>
            <person name="Jiang F."/>
            <person name="Wang X."/>
            <person name="Yang P."/>
            <person name="Bao Y."/>
            <person name="Zhao W."/>
            <person name="Wang W."/>
            <person name="Lu H."/>
            <person name="Wang Q."/>
            <person name="Cui N."/>
            <person name="Li J."/>
            <person name="Chen X."/>
            <person name="Luo L."/>
            <person name="Yu J."/>
            <person name="Kang L."/>
            <person name="Cui F."/>
        </authorList>
    </citation>
    <scope>NUCLEOTIDE SEQUENCE [LARGE SCALE GENOMIC DNA]</scope>
    <source>
        <strain evidence="2">Lst14</strain>
    </source>
</reference>
<sequence>MFRQNICKSCWWIALQRHTVNRAVKQAPLLNSLPVSSSECCNYSTPSRKPNFFSQLIDNIKQEMEKNKEMKENLKKFREERQKLEESDALQKARCAKQKIEYFYAFVTVKMST</sequence>